<feature type="region of interest" description="Disordered" evidence="1">
    <location>
        <begin position="253"/>
        <end position="348"/>
    </location>
</feature>
<evidence type="ECO:0000313" key="3">
    <source>
        <dbReference type="Proteomes" id="UP000671828"/>
    </source>
</evidence>
<name>A0A8T8I2K2_9PSEU</name>
<feature type="compositionally biased region" description="Low complexity" evidence="1">
    <location>
        <begin position="326"/>
        <end position="335"/>
    </location>
</feature>
<dbReference type="AlphaFoldDB" id="A0A8T8I2K2"/>
<feature type="non-terminal residue" evidence="2">
    <location>
        <position position="348"/>
    </location>
</feature>
<dbReference type="EMBL" id="CP072788">
    <property type="protein sequence ID" value="QTR04986.1"/>
    <property type="molecule type" value="Genomic_DNA"/>
</dbReference>
<sequence>MSNPLVAPRQDSTQDHTGIGPVEAAVELRRAFADGTWVDQGLALAGGGLEALSFVLDPLGSLVAYGVSWIIEHIGPLRDALNWLAGDADQVAAYAQTWKNVAQAVTRAGETYAAEVDQGTAGWTGSAADAYRASAGARSRHLTAAATCADTVGLIVEVAGVLVGTVRSLVRELIAQCVATLFARLPQWLAEEAVTFGFATPHVVSAALAVIADWVAKIADKLRLLMRSIARLRPLLSRLDEVWDLIKRGLKQLSKAGGPGGAPKAPDPVKRPGNTDVKPQGDTGGDAGTGGTRGGDPPASRPPQPQGGDTGGTQGGAPPVAEPPETRGGTTTTSGTTGGGCRRAGRAG</sequence>
<organism evidence="2 3">
    <name type="scientific">Saccharothrix algeriensis</name>
    <dbReference type="NCBI Taxonomy" id="173560"/>
    <lineage>
        <taxon>Bacteria</taxon>
        <taxon>Bacillati</taxon>
        <taxon>Actinomycetota</taxon>
        <taxon>Actinomycetes</taxon>
        <taxon>Pseudonocardiales</taxon>
        <taxon>Pseudonocardiaceae</taxon>
        <taxon>Saccharothrix</taxon>
    </lineage>
</organism>
<evidence type="ECO:0000313" key="2">
    <source>
        <dbReference type="EMBL" id="QTR04986.1"/>
    </source>
</evidence>
<accession>A0A8T8I2K2</accession>
<evidence type="ECO:0000256" key="1">
    <source>
        <dbReference type="SAM" id="MobiDB-lite"/>
    </source>
</evidence>
<protein>
    <submittedName>
        <fullName evidence="2">Type IV secretion protein Rhs</fullName>
    </submittedName>
</protein>
<proteinExistence type="predicted"/>
<feature type="compositionally biased region" description="Gly residues" evidence="1">
    <location>
        <begin position="282"/>
        <end position="294"/>
    </location>
</feature>
<dbReference type="Proteomes" id="UP000671828">
    <property type="component" value="Chromosome"/>
</dbReference>
<reference evidence="2" key="1">
    <citation type="submission" date="2021-04" db="EMBL/GenBank/DDBJ databases">
        <title>Saccharothrix algeriensis WGS.</title>
        <authorList>
            <person name="Stuskova K."/>
            <person name="Hakalova E."/>
            <person name="Tebbal A.B."/>
            <person name="Eichmeier A."/>
        </authorList>
    </citation>
    <scope>NUCLEOTIDE SEQUENCE</scope>
    <source>
        <strain evidence="2">NRRL B-24137</strain>
    </source>
</reference>
<gene>
    <name evidence="2" type="ORF">J7S33_09740</name>
</gene>